<dbReference type="eggNOG" id="COG0457">
    <property type="taxonomic scope" value="Bacteria"/>
</dbReference>
<keyword evidence="4" id="KW-1185">Reference proteome</keyword>
<dbReference type="Pfam" id="PF13560">
    <property type="entry name" value="HTH_31"/>
    <property type="match status" value="1"/>
</dbReference>
<proteinExistence type="predicted"/>
<dbReference type="HOGENOM" id="CLU_004665_2_1_11"/>
<feature type="compositionally biased region" description="Basic and acidic residues" evidence="1">
    <location>
        <begin position="80"/>
        <end position="93"/>
    </location>
</feature>
<dbReference type="InterPro" id="IPR027417">
    <property type="entry name" value="P-loop_NTPase"/>
</dbReference>
<dbReference type="InterPro" id="IPR001387">
    <property type="entry name" value="Cro/C1-type_HTH"/>
</dbReference>
<protein>
    <recommendedName>
        <fullName evidence="2">HTH cro/C1-type domain-containing protein</fullName>
    </recommendedName>
</protein>
<dbReference type="KEGG" id="sesp:BN6_34740"/>
<dbReference type="InterPro" id="IPR011990">
    <property type="entry name" value="TPR-like_helical_dom_sf"/>
</dbReference>
<evidence type="ECO:0000313" key="4">
    <source>
        <dbReference type="Proteomes" id="UP000006281"/>
    </source>
</evidence>
<dbReference type="PRINTS" id="PR00364">
    <property type="entry name" value="DISEASERSIST"/>
</dbReference>
<evidence type="ECO:0000256" key="1">
    <source>
        <dbReference type="SAM" id="MobiDB-lite"/>
    </source>
</evidence>
<dbReference type="OrthoDB" id="7628974at2"/>
<dbReference type="SUPFAM" id="SSF48452">
    <property type="entry name" value="TPR-like"/>
    <property type="match status" value="1"/>
</dbReference>
<feature type="region of interest" description="Disordered" evidence="1">
    <location>
        <begin position="68"/>
        <end position="93"/>
    </location>
</feature>
<dbReference type="STRING" id="1179773.BN6_34740"/>
<evidence type="ECO:0000313" key="3">
    <source>
        <dbReference type="EMBL" id="CCH30772.1"/>
    </source>
</evidence>
<dbReference type="Gene3D" id="1.10.8.430">
    <property type="entry name" value="Helical domain of apoptotic protease-activating factors"/>
    <property type="match status" value="1"/>
</dbReference>
<feature type="domain" description="HTH cro/C1-type" evidence="2">
    <location>
        <begin position="9"/>
        <end position="64"/>
    </location>
</feature>
<dbReference type="GO" id="GO:0003677">
    <property type="term" value="F:DNA binding"/>
    <property type="evidence" value="ECO:0007669"/>
    <property type="project" value="InterPro"/>
</dbReference>
<accession>K0JZP5</accession>
<dbReference type="InterPro" id="IPR042197">
    <property type="entry name" value="Apaf_helical"/>
</dbReference>
<evidence type="ECO:0000259" key="2">
    <source>
        <dbReference type="PROSITE" id="PS50943"/>
    </source>
</evidence>
<organism evidence="3 4">
    <name type="scientific">Saccharothrix espanaensis (strain ATCC 51144 / DSM 44229 / JCM 9112 / NBRC 15066 / NRRL 15764)</name>
    <dbReference type="NCBI Taxonomy" id="1179773"/>
    <lineage>
        <taxon>Bacteria</taxon>
        <taxon>Bacillati</taxon>
        <taxon>Actinomycetota</taxon>
        <taxon>Actinomycetes</taxon>
        <taxon>Pseudonocardiales</taxon>
        <taxon>Pseudonocardiaceae</taxon>
        <taxon>Saccharothrix</taxon>
    </lineage>
</organism>
<dbReference type="InterPro" id="IPR010982">
    <property type="entry name" value="Lambda_DNA-bd_dom_sf"/>
</dbReference>
<dbReference type="PATRIC" id="fig|1179773.3.peg.3477"/>
<dbReference type="Gene3D" id="1.10.260.40">
    <property type="entry name" value="lambda repressor-like DNA-binding domains"/>
    <property type="match status" value="1"/>
</dbReference>
<dbReference type="eggNOG" id="COG3903">
    <property type="taxonomic scope" value="Bacteria"/>
</dbReference>
<dbReference type="GO" id="GO:0043531">
    <property type="term" value="F:ADP binding"/>
    <property type="evidence" value="ECO:0007669"/>
    <property type="project" value="InterPro"/>
</dbReference>
<sequence>MSGRLAELLRQHRARAGLTQSELAAVSGVSLRAISDIERAHAVRPQQRTVDALAGALALHGEPLDRFRRSARPRRTGRVAARDRQAAPDDGLVGRERDSARLGALLTGGAVVVLHGPRGVGKSALARHAARLWRDRFPDGRVVVDLCGSQADPVPPAVVFDAVLDALGAPPRGRPCGTAESARLCRLLLHDRRVLLVFEDAADEEQVRPLLVHGPGSAVLVTTGQEPAESGIAVEPLEERAASTLFAAIVGARRVEAEPVAAQRIVRACGGLPVALRVIGLCLARSPRWTLGDAARKLDRDRGRQAPLTLAYHRLDGEAALTLRRLALSPVAEVTGETAAEATGLSPDAAEGALDDLVEAGFLDPDRRLHEVVRVFARTRLDVEEDQTATRPYEVRVVRSLLATPDGQRPRVLRAGIDLGLCAEVSAAVDRQDPAHRAWTTVFALGVHAARMAGDRRAEAAHLDRMGRACVLEGRIDTAVELHDQARQVASAIGARDEEALALLHRGVAEHLAGRPGRALSCVDTALPLLAADEDDGRRHLARSLRGRLLDAVGRHTEAVDVHHRAVAWLRGDLGCDTPALATAAARWGNSLAALGRWREACGAFRESERLFQAAGMPFEAARAGLRIASALLRLARRDDAQHRLEEVDAVLREGLWPRPASLLRALDELADAGGKLWAQRFREHAAAAYERGGDADSALLLRAVLTDEPPGEVAAGG</sequence>
<dbReference type="Proteomes" id="UP000006281">
    <property type="component" value="Chromosome"/>
</dbReference>
<name>K0JZP5_SACES</name>
<gene>
    <name evidence="3" type="ordered locus">BN6_34740</name>
</gene>
<dbReference type="RefSeq" id="WP_015100884.1">
    <property type="nucleotide sequence ID" value="NC_019673.1"/>
</dbReference>
<reference evidence="3 4" key="1">
    <citation type="journal article" date="2012" name="BMC Genomics">
        <title>Complete genome sequence of Saccharothrix espanaensis DSM 44229T and comparison to the other completely sequenced Pseudonocardiaceae.</title>
        <authorList>
            <person name="Strobel T."/>
            <person name="Al-Dilaimi A."/>
            <person name="Blom J."/>
            <person name="Gessner A."/>
            <person name="Kalinowski J."/>
            <person name="Luzhetska M."/>
            <person name="Puhler A."/>
            <person name="Szczepanowski R."/>
            <person name="Bechthold A."/>
            <person name="Ruckert C."/>
        </authorList>
    </citation>
    <scope>NUCLEOTIDE SEQUENCE [LARGE SCALE GENOMIC DNA]</scope>
    <source>
        <strain evidence="4">ATCC 51144 / DSM 44229 / JCM 9112 / NBRC 15066 / NRRL 15764</strain>
    </source>
</reference>
<dbReference type="AlphaFoldDB" id="K0JZP5"/>
<dbReference type="eggNOG" id="COG1396">
    <property type="taxonomic scope" value="Bacteria"/>
</dbReference>
<dbReference type="CDD" id="cd00093">
    <property type="entry name" value="HTH_XRE"/>
    <property type="match status" value="1"/>
</dbReference>
<dbReference type="SUPFAM" id="SSF52540">
    <property type="entry name" value="P-loop containing nucleoside triphosphate hydrolases"/>
    <property type="match status" value="1"/>
</dbReference>
<dbReference type="PROSITE" id="PS50943">
    <property type="entry name" value="HTH_CROC1"/>
    <property type="match status" value="1"/>
</dbReference>
<dbReference type="SMART" id="SM00530">
    <property type="entry name" value="HTH_XRE"/>
    <property type="match status" value="1"/>
</dbReference>
<dbReference type="Gene3D" id="1.25.40.10">
    <property type="entry name" value="Tetratricopeptide repeat domain"/>
    <property type="match status" value="2"/>
</dbReference>
<dbReference type="Gene3D" id="3.40.50.300">
    <property type="entry name" value="P-loop containing nucleotide triphosphate hydrolases"/>
    <property type="match status" value="1"/>
</dbReference>
<dbReference type="BioCyc" id="SESP1179773:BN6_RS16830-MONOMER"/>
<dbReference type="PANTHER" id="PTHR47691:SF3">
    <property type="entry name" value="HTH-TYPE TRANSCRIPTIONAL REGULATOR RV0890C-RELATED"/>
    <property type="match status" value="1"/>
</dbReference>
<dbReference type="SUPFAM" id="SSF47413">
    <property type="entry name" value="lambda repressor-like DNA-binding domains"/>
    <property type="match status" value="1"/>
</dbReference>
<dbReference type="EMBL" id="HE804045">
    <property type="protein sequence ID" value="CCH30772.1"/>
    <property type="molecule type" value="Genomic_DNA"/>
</dbReference>
<dbReference type="PANTHER" id="PTHR47691">
    <property type="entry name" value="REGULATOR-RELATED"/>
    <property type="match status" value="1"/>
</dbReference>